<feature type="transmembrane region" description="Helical" evidence="3">
    <location>
        <begin position="128"/>
        <end position="146"/>
    </location>
</feature>
<gene>
    <name evidence="4" type="ORF">SAMN02745163_02165</name>
</gene>
<evidence type="ECO:0000313" key="4">
    <source>
        <dbReference type="EMBL" id="SHJ56942.1"/>
    </source>
</evidence>
<feature type="transmembrane region" description="Helical" evidence="3">
    <location>
        <begin position="89"/>
        <end position="108"/>
    </location>
</feature>
<dbReference type="GO" id="GO:0030435">
    <property type="term" value="P:sporulation resulting in formation of a cellular spore"/>
    <property type="evidence" value="ECO:0007669"/>
    <property type="project" value="UniProtKB-KW"/>
</dbReference>
<keyword evidence="1 3" id="KW-0472">Membrane</keyword>
<evidence type="ECO:0000256" key="2">
    <source>
        <dbReference type="PIRSR" id="PIRSR018571-1"/>
    </source>
</evidence>
<reference evidence="4 5" key="1">
    <citation type="submission" date="2016-11" db="EMBL/GenBank/DDBJ databases">
        <authorList>
            <person name="Jaros S."/>
            <person name="Januszkiewicz K."/>
            <person name="Wedrychowicz H."/>
        </authorList>
    </citation>
    <scope>NUCLEOTIDE SEQUENCE [LARGE SCALE GENOMIC DNA]</scope>
    <source>
        <strain evidence="4 5">DSM 21758</strain>
    </source>
</reference>
<keyword evidence="1" id="KW-0064">Aspartyl protease</keyword>
<keyword evidence="1" id="KW-0378">Hydrolase</keyword>
<dbReference type="GO" id="GO:0005886">
    <property type="term" value="C:plasma membrane"/>
    <property type="evidence" value="ECO:0007669"/>
    <property type="project" value="UniProtKB-SubCell"/>
</dbReference>
<dbReference type="Pfam" id="PF03419">
    <property type="entry name" value="Peptidase_U4"/>
    <property type="match status" value="1"/>
</dbReference>
<dbReference type="STRING" id="1121302.SAMN02745163_02165"/>
<keyword evidence="3" id="KW-1133">Transmembrane helix</keyword>
<name>A0A1M6KDD8_9CLOT</name>
<dbReference type="InterPro" id="IPR005081">
    <property type="entry name" value="SpoIIGA"/>
</dbReference>
<keyword evidence="5" id="KW-1185">Reference proteome</keyword>
<organism evidence="4 5">
    <name type="scientific">Clostridium cavendishii DSM 21758</name>
    <dbReference type="NCBI Taxonomy" id="1121302"/>
    <lineage>
        <taxon>Bacteria</taxon>
        <taxon>Bacillati</taxon>
        <taxon>Bacillota</taxon>
        <taxon>Clostridia</taxon>
        <taxon>Eubacteriales</taxon>
        <taxon>Clostridiaceae</taxon>
        <taxon>Clostridium</taxon>
    </lineage>
</organism>
<proteinExistence type="inferred from homology"/>
<evidence type="ECO:0000313" key="5">
    <source>
        <dbReference type="Proteomes" id="UP000184310"/>
    </source>
</evidence>
<dbReference type="EMBL" id="FQZB01000009">
    <property type="protein sequence ID" value="SHJ56942.1"/>
    <property type="molecule type" value="Genomic_DNA"/>
</dbReference>
<dbReference type="NCBIfam" id="TIGR02854">
    <property type="entry name" value="spore_II_GA"/>
    <property type="match status" value="1"/>
</dbReference>
<comment type="subcellular location">
    <subcellularLocation>
        <location evidence="1">Cell membrane</location>
    </subcellularLocation>
</comment>
<accession>A0A1M6KDD8</accession>
<dbReference type="OrthoDB" id="2690199at2"/>
<dbReference type="PIRSF" id="PIRSF018571">
    <property type="entry name" value="SpoIIGA"/>
    <property type="match status" value="1"/>
</dbReference>
<dbReference type="RefSeq" id="WP_072987067.1">
    <property type="nucleotide sequence ID" value="NZ_FQZB01000009.1"/>
</dbReference>
<dbReference type="Proteomes" id="UP000184310">
    <property type="component" value="Unassembled WGS sequence"/>
</dbReference>
<feature type="transmembrane region" description="Helical" evidence="3">
    <location>
        <begin position="36"/>
        <end position="52"/>
    </location>
</feature>
<keyword evidence="3" id="KW-0812">Transmembrane</keyword>
<evidence type="ECO:0000256" key="3">
    <source>
        <dbReference type="SAM" id="Phobius"/>
    </source>
</evidence>
<dbReference type="AlphaFoldDB" id="A0A1M6KDD8"/>
<feature type="transmembrane region" description="Helical" evidence="3">
    <location>
        <begin position="12"/>
        <end position="29"/>
    </location>
</feature>
<comment type="similarity">
    <text evidence="1">Belongs to the peptidase U4 family.</text>
</comment>
<protein>
    <recommendedName>
        <fullName evidence="1">Sporulation sigma-E factor-processing peptidase</fullName>
        <ecNumber evidence="1">3.4.23.-</ecNumber>
    </recommendedName>
    <alternativeName>
        <fullName evidence="1">Membrane-associated aspartic protease</fullName>
    </alternativeName>
    <alternativeName>
        <fullName evidence="1">Stage II sporulation protein GA</fullName>
    </alternativeName>
</protein>
<keyword evidence="1" id="KW-0749">Sporulation</keyword>
<feature type="active site" evidence="2">
    <location>
        <position position="175"/>
    </location>
</feature>
<keyword evidence="1" id="KW-0645">Protease</keyword>
<dbReference type="EC" id="3.4.23.-" evidence="1"/>
<dbReference type="GO" id="GO:0006508">
    <property type="term" value="P:proteolysis"/>
    <property type="evidence" value="ECO:0007669"/>
    <property type="project" value="UniProtKB-KW"/>
</dbReference>
<comment type="function">
    <text evidence="1">Probable aspartic protease that is responsible for the proteolytic cleavage of the RNA polymerase sigma E factor (SigE/spoIIGB) to yield the active peptide in the mother cell during sporulation. Responds to a signal from the forespore that is triggered by the extracellular signal protein SpoIIR.</text>
</comment>
<sequence>MDVYVDVVVLENFIINFFLLLITINIVKIRGDNKRLILSSIIGALYTLLMFVPEATILVSLPVKLMIAFIMIVIVAWKKNFLFYIKSYLCFLMLSFILCGICFGFALFQNPYSFQEGYRMDNYLYKYLLLGIITLYILINRVVFFIKDRISVSKLIYDLEIEYKGKQINVKGFLDTGNSLVEPVTSLPVIILEKNFLNDIKIDEDRCFYIPYKVVDGFNDKLIGFKADRVKISSQNGFSYVVKAVICLCDIKLSKDDEFVALLSRGVI</sequence>
<evidence type="ECO:0000256" key="1">
    <source>
        <dbReference type="PIRNR" id="PIRNR018571"/>
    </source>
</evidence>
<dbReference type="GO" id="GO:0004190">
    <property type="term" value="F:aspartic-type endopeptidase activity"/>
    <property type="evidence" value="ECO:0007669"/>
    <property type="project" value="UniProtKB-KW"/>
</dbReference>
<feature type="transmembrane region" description="Helical" evidence="3">
    <location>
        <begin position="58"/>
        <end position="77"/>
    </location>
</feature>
<keyword evidence="1" id="KW-1003">Cell membrane</keyword>
<dbReference type="GO" id="GO:0030436">
    <property type="term" value="P:asexual sporulation"/>
    <property type="evidence" value="ECO:0007669"/>
    <property type="project" value="InterPro"/>
</dbReference>